<dbReference type="Proteomes" id="UP000501926">
    <property type="component" value="Chromosome"/>
</dbReference>
<reference evidence="2 3" key="1">
    <citation type="submission" date="2020-02" db="EMBL/GenBank/DDBJ databases">
        <title>Newly sequenced genome of strain CSTR1 showed variability in Candidatus Kuenenia stuttgartiensis genomes.</title>
        <authorList>
            <person name="Ding C."/>
            <person name="Adrian L."/>
        </authorList>
    </citation>
    <scope>NUCLEOTIDE SEQUENCE [LARGE SCALE GENOMIC DNA]</scope>
    <source>
        <strain evidence="2 3">CSTR1</strain>
    </source>
</reference>
<dbReference type="GO" id="GO:0016758">
    <property type="term" value="F:hexosyltransferase activity"/>
    <property type="evidence" value="ECO:0007669"/>
    <property type="project" value="TreeGrafter"/>
</dbReference>
<dbReference type="PANTHER" id="PTHR45947">
    <property type="entry name" value="SULFOQUINOVOSYL TRANSFERASE SQD2"/>
    <property type="match status" value="1"/>
</dbReference>
<dbReference type="EMBL" id="CP049055">
    <property type="protein sequence ID" value="QII11035.1"/>
    <property type="molecule type" value="Genomic_DNA"/>
</dbReference>
<gene>
    <name evidence="2" type="ORF">KsCSTR_16560</name>
</gene>
<dbReference type="InterPro" id="IPR001296">
    <property type="entry name" value="Glyco_trans_1"/>
</dbReference>
<proteinExistence type="predicted"/>
<dbReference type="Pfam" id="PF00534">
    <property type="entry name" value="Glycos_transf_1"/>
    <property type="match status" value="1"/>
</dbReference>
<evidence type="ECO:0000313" key="2">
    <source>
        <dbReference type="EMBL" id="QII11035.1"/>
    </source>
</evidence>
<accession>A0A6G7GNE3</accession>
<dbReference type="PANTHER" id="PTHR45947:SF3">
    <property type="entry name" value="SULFOQUINOVOSYL TRANSFERASE SQD2"/>
    <property type="match status" value="1"/>
</dbReference>
<dbReference type="AlphaFoldDB" id="A0A6G7GNE3"/>
<sequence length="386" mass="44670">MLSHSSVNNAYQKRLTTIANHDSIKLTVIVPKSYYEGRLLKSKKVSDYYNFIRLHAFFSKTGRQHLHFYSPFSLYKIIKMTKAEIIHLDEEPQSFISFLTIFLARLISKNTKFILYTAVNIFKTHKEWSYFSLQRYLYPLWEKYSLDHSDAILACNHEAIDIFNKKGFKRKIYYVPLTIDENVFKKKDCYYLKAKLKLNYFTIGFVGKIEIKKGLATLFKALRLIYKKYTLIIIGEGPDKELLVNLSKQLNIQEYILWLGFVNMTQLPDYYSCMDALIVPSETTPEWREQFGRVIIEGMACEVPVIGSSSGEIPNVIGDAGLIFEEGNEKELAGKISILIDNSELRQKLGEAGRKRVIENYTNKIIASKLMSVYNEIASVEINTND</sequence>
<evidence type="ECO:0000313" key="3">
    <source>
        <dbReference type="Proteomes" id="UP000501926"/>
    </source>
</evidence>
<dbReference type="InterPro" id="IPR050194">
    <property type="entry name" value="Glycosyltransferase_grp1"/>
</dbReference>
<feature type="domain" description="Glycosyl transferase family 1" evidence="1">
    <location>
        <begin position="197"/>
        <end position="356"/>
    </location>
</feature>
<dbReference type="SUPFAM" id="SSF53756">
    <property type="entry name" value="UDP-Glycosyltransferase/glycogen phosphorylase"/>
    <property type="match status" value="1"/>
</dbReference>
<evidence type="ECO:0000259" key="1">
    <source>
        <dbReference type="Pfam" id="PF00534"/>
    </source>
</evidence>
<protein>
    <recommendedName>
        <fullName evidence="1">Glycosyl transferase family 1 domain-containing protein</fullName>
    </recommendedName>
</protein>
<dbReference type="Gene3D" id="3.40.50.2000">
    <property type="entry name" value="Glycogen Phosphorylase B"/>
    <property type="match status" value="2"/>
</dbReference>
<name>A0A6G7GNE3_KUEST</name>
<dbReference type="CDD" id="cd03801">
    <property type="entry name" value="GT4_PimA-like"/>
    <property type="match status" value="1"/>
</dbReference>
<organism evidence="2 3">
    <name type="scientific">Kuenenia stuttgartiensis</name>
    <dbReference type="NCBI Taxonomy" id="174633"/>
    <lineage>
        <taxon>Bacteria</taxon>
        <taxon>Pseudomonadati</taxon>
        <taxon>Planctomycetota</taxon>
        <taxon>Candidatus Brocadiia</taxon>
        <taxon>Candidatus Brocadiales</taxon>
        <taxon>Candidatus Brocadiaceae</taxon>
        <taxon>Candidatus Kuenenia</taxon>
    </lineage>
</organism>